<evidence type="ECO:0000256" key="1">
    <source>
        <dbReference type="SAM" id="MobiDB-lite"/>
    </source>
</evidence>
<reference evidence="2" key="2">
    <citation type="journal article" date="2015" name="Data Brief">
        <title>Shoot transcriptome of the giant reed, Arundo donax.</title>
        <authorList>
            <person name="Barrero R.A."/>
            <person name="Guerrero F.D."/>
            <person name="Moolhuijzen P."/>
            <person name="Goolsby J.A."/>
            <person name="Tidwell J."/>
            <person name="Bellgard S.E."/>
            <person name="Bellgard M.I."/>
        </authorList>
    </citation>
    <scope>NUCLEOTIDE SEQUENCE</scope>
    <source>
        <tissue evidence="2">Shoot tissue taken approximately 20 cm above the soil surface</tissue>
    </source>
</reference>
<dbReference type="AlphaFoldDB" id="A0A0A9CSX4"/>
<feature type="compositionally biased region" description="Basic and acidic residues" evidence="1">
    <location>
        <begin position="8"/>
        <end position="33"/>
    </location>
</feature>
<accession>A0A0A9CSX4</accession>
<feature type="region of interest" description="Disordered" evidence="1">
    <location>
        <begin position="1"/>
        <end position="39"/>
    </location>
</feature>
<protein>
    <submittedName>
        <fullName evidence="2">Uncharacterized protein</fullName>
    </submittedName>
</protein>
<organism evidence="2">
    <name type="scientific">Arundo donax</name>
    <name type="common">Giant reed</name>
    <name type="synonym">Donax arundinaceus</name>
    <dbReference type="NCBI Taxonomy" id="35708"/>
    <lineage>
        <taxon>Eukaryota</taxon>
        <taxon>Viridiplantae</taxon>
        <taxon>Streptophyta</taxon>
        <taxon>Embryophyta</taxon>
        <taxon>Tracheophyta</taxon>
        <taxon>Spermatophyta</taxon>
        <taxon>Magnoliopsida</taxon>
        <taxon>Liliopsida</taxon>
        <taxon>Poales</taxon>
        <taxon>Poaceae</taxon>
        <taxon>PACMAD clade</taxon>
        <taxon>Arundinoideae</taxon>
        <taxon>Arundineae</taxon>
        <taxon>Arundo</taxon>
    </lineage>
</organism>
<reference evidence="2" key="1">
    <citation type="submission" date="2014-09" db="EMBL/GenBank/DDBJ databases">
        <authorList>
            <person name="Magalhaes I.L.F."/>
            <person name="Oliveira U."/>
            <person name="Santos F.R."/>
            <person name="Vidigal T.H.D.A."/>
            <person name="Brescovit A.D."/>
            <person name="Santos A.J."/>
        </authorList>
    </citation>
    <scope>NUCLEOTIDE SEQUENCE</scope>
    <source>
        <tissue evidence="2">Shoot tissue taken approximately 20 cm above the soil surface</tissue>
    </source>
</reference>
<sequence>MIRKRSATQRDSKTSNERNKNTKRDGKTSDKHVKSTKTKLQRTIIVLEGIQDHIFFLHMSTLADPDSTVKLNSSSDRKHHV</sequence>
<dbReference type="EMBL" id="GBRH01220367">
    <property type="protein sequence ID" value="JAD77528.1"/>
    <property type="molecule type" value="Transcribed_RNA"/>
</dbReference>
<name>A0A0A9CSX4_ARUDO</name>
<proteinExistence type="predicted"/>
<evidence type="ECO:0000313" key="2">
    <source>
        <dbReference type="EMBL" id="JAD77528.1"/>
    </source>
</evidence>